<keyword evidence="1" id="KW-0732">Signal</keyword>
<reference evidence="3 4" key="1">
    <citation type="submission" date="2019-03" db="EMBL/GenBank/DDBJ databases">
        <authorList>
            <person name="Kim H."/>
            <person name="Yu S.-M."/>
        </authorList>
    </citation>
    <scope>NUCLEOTIDE SEQUENCE [LARGE SCALE GENOMIC DNA]</scope>
    <source>
        <strain evidence="3 4">NBC122</strain>
    </source>
</reference>
<name>A0A4P6ZH00_9FLAO</name>
<sequence length="181" mass="19912">MKTLKSLALSGTMLLSALLFSTHVSAQEQKTPQLTDPEIASVAVTANQIDVDYATIALKKSHNKDITNFAATMKRDHNAVIKMAVDLVTKLKVTPKTNAVTKSLLETAAKEKAILNAKNGRAFDKAYVDNEVSYHESTIKAVETILIPQSKNAELKALLEKAVPIFKTHLEHAKMIQKKFK</sequence>
<feature type="domain" description="DUF4142" evidence="2">
    <location>
        <begin position="35"/>
        <end position="175"/>
    </location>
</feature>
<dbReference type="Pfam" id="PF13628">
    <property type="entry name" value="DUF4142"/>
    <property type="match status" value="1"/>
</dbReference>
<dbReference type="PANTHER" id="PTHR38593:SF1">
    <property type="entry name" value="BLR2558 PROTEIN"/>
    <property type="match status" value="1"/>
</dbReference>
<evidence type="ECO:0000313" key="4">
    <source>
        <dbReference type="Proteomes" id="UP000294419"/>
    </source>
</evidence>
<dbReference type="Proteomes" id="UP000294419">
    <property type="component" value="Chromosome"/>
</dbReference>
<evidence type="ECO:0000256" key="1">
    <source>
        <dbReference type="SAM" id="SignalP"/>
    </source>
</evidence>
<dbReference type="Gene3D" id="1.20.1260.10">
    <property type="match status" value="1"/>
</dbReference>
<organism evidence="3 4">
    <name type="scientific">Chryseobacterium salivictor</name>
    <dbReference type="NCBI Taxonomy" id="2547600"/>
    <lineage>
        <taxon>Bacteria</taxon>
        <taxon>Pseudomonadati</taxon>
        <taxon>Bacteroidota</taxon>
        <taxon>Flavobacteriia</taxon>
        <taxon>Flavobacteriales</taxon>
        <taxon>Weeksellaceae</taxon>
        <taxon>Chryseobacterium group</taxon>
        <taxon>Chryseobacterium</taxon>
    </lineage>
</organism>
<dbReference type="EMBL" id="CP037954">
    <property type="protein sequence ID" value="QBO59010.1"/>
    <property type="molecule type" value="Genomic_DNA"/>
</dbReference>
<dbReference type="KEGG" id="csal:NBC122_02204"/>
<accession>A0A4P6ZH00</accession>
<gene>
    <name evidence="3" type="ORF">NBC122_02204</name>
</gene>
<keyword evidence="4" id="KW-1185">Reference proteome</keyword>
<feature type="chain" id="PRO_5020697036" description="DUF4142 domain-containing protein" evidence="1">
    <location>
        <begin position="27"/>
        <end position="181"/>
    </location>
</feature>
<dbReference type="InterPro" id="IPR012347">
    <property type="entry name" value="Ferritin-like"/>
</dbReference>
<dbReference type="InterPro" id="IPR025419">
    <property type="entry name" value="DUF4142"/>
</dbReference>
<protein>
    <recommendedName>
        <fullName evidence="2">DUF4142 domain-containing protein</fullName>
    </recommendedName>
</protein>
<evidence type="ECO:0000313" key="3">
    <source>
        <dbReference type="EMBL" id="QBO59010.1"/>
    </source>
</evidence>
<proteinExistence type="predicted"/>
<dbReference type="AlphaFoldDB" id="A0A4P6ZH00"/>
<feature type="signal peptide" evidence="1">
    <location>
        <begin position="1"/>
        <end position="26"/>
    </location>
</feature>
<dbReference type="RefSeq" id="WP_133440385.1">
    <property type="nucleotide sequence ID" value="NZ_CP037954.1"/>
</dbReference>
<dbReference type="OrthoDB" id="883203at2"/>
<dbReference type="PANTHER" id="PTHR38593">
    <property type="entry name" value="BLR2558 PROTEIN"/>
    <property type="match status" value="1"/>
</dbReference>
<evidence type="ECO:0000259" key="2">
    <source>
        <dbReference type="Pfam" id="PF13628"/>
    </source>
</evidence>